<dbReference type="InterPro" id="IPR046947">
    <property type="entry name" value="LytR-like"/>
</dbReference>
<dbReference type="PROSITE" id="PS50930">
    <property type="entry name" value="HTH_LYTTR"/>
    <property type="match status" value="1"/>
</dbReference>
<proteinExistence type="predicted"/>
<dbReference type="EMBL" id="ABIB01000001">
    <property type="protein sequence ID" value="EDP97920.1"/>
    <property type="molecule type" value="Genomic_DNA"/>
</dbReference>
<dbReference type="SMART" id="SM00448">
    <property type="entry name" value="REC"/>
    <property type="match status" value="1"/>
</dbReference>
<dbReference type="Gene3D" id="2.40.50.1020">
    <property type="entry name" value="LytTr DNA-binding domain"/>
    <property type="match status" value="1"/>
</dbReference>
<organism evidence="4 5">
    <name type="scientific">Kordia algicida OT-1</name>
    <dbReference type="NCBI Taxonomy" id="391587"/>
    <lineage>
        <taxon>Bacteria</taxon>
        <taxon>Pseudomonadati</taxon>
        <taxon>Bacteroidota</taxon>
        <taxon>Flavobacteriia</taxon>
        <taxon>Flavobacteriales</taxon>
        <taxon>Flavobacteriaceae</taxon>
        <taxon>Kordia</taxon>
    </lineage>
</organism>
<name>A9DIK2_9FLAO</name>
<dbReference type="InterPro" id="IPR007492">
    <property type="entry name" value="LytTR_DNA-bd_dom"/>
</dbReference>
<feature type="modified residue" description="4-aspartylphosphate" evidence="1">
    <location>
        <position position="66"/>
    </location>
</feature>
<dbReference type="InterPro" id="IPR001789">
    <property type="entry name" value="Sig_transdc_resp-reg_receiver"/>
</dbReference>
<keyword evidence="1" id="KW-0597">Phosphoprotein</keyword>
<protein>
    <submittedName>
        <fullName evidence="4">Response regulator</fullName>
    </submittedName>
</protein>
<dbReference type="Pfam" id="PF00072">
    <property type="entry name" value="Response_reg"/>
    <property type="match status" value="1"/>
</dbReference>
<evidence type="ECO:0000259" key="3">
    <source>
        <dbReference type="PROSITE" id="PS50930"/>
    </source>
</evidence>
<evidence type="ECO:0000313" key="4">
    <source>
        <dbReference type="EMBL" id="EDP97920.1"/>
    </source>
</evidence>
<gene>
    <name evidence="4" type="ORF">KAOT1_11922</name>
</gene>
<reference evidence="4 5" key="1">
    <citation type="journal article" date="2011" name="J. Bacteriol.">
        <title>Genome sequence of the algicidal bacterium Kordia algicida OT-1.</title>
        <authorList>
            <person name="Lee H.S."/>
            <person name="Kang S.G."/>
            <person name="Kwon K.K."/>
            <person name="Lee J.H."/>
            <person name="Kim S.J."/>
        </authorList>
    </citation>
    <scope>NUCLEOTIDE SEQUENCE [LARGE SCALE GENOMIC DNA]</scope>
    <source>
        <strain evidence="4 5">OT-1</strain>
    </source>
</reference>
<dbReference type="PANTHER" id="PTHR37299:SF1">
    <property type="entry name" value="STAGE 0 SPORULATION PROTEIN A HOMOLOG"/>
    <property type="match status" value="1"/>
</dbReference>
<dbReference type="InterPro" id="IPR011006">
    <property type="entry name" value="CheY-like_superfamily"/>
</dbReference>
<dbReference type="SMART" id="SM00850">
    <property type="entry name" value="LytTR"/>
    <property type="match status" value="1"/>
</dbReference>
<dbReference type="STRING" id="391587.KAOT1_11922"/>
<keyword evidence="5" id="KW-1185">Reference proteome</keyword>
<comment type="caution">
    <text evidence="4">The sequence shown here is derived from an EMBL/GenBank/DDBJ whole genome shotgun (WGS) entry which is preliminary data.</text>
</comment>
<dbReference type="GO" id="GO:0003677">
    <property type="term" value="F:DNA binding"/>
    <property type="evidence" value="ECO:0007669"/>
    <property type="project" value="InterPro"/>
</dbReference>
<dbReference type="HOGENOM" id="CLU_000445_14_1_10"/>
<dbReference type="GO" id="GO:0000156">
    <property type="term" value="F:phosphorelay response regulator activity"/>
    <property type="evidence" value="ECO:0007669"/>
    <property type="project" value="InterPro"/>
</dbReference>
<accession>A9DIK2</accession>
<dbReference type="Pfam" id="PF04397">
    <property type="entry name" value="LytTR"/>
    <property type="match status" value="1"/>
</dbReference>
<sequence length="261" mass="29750">MYFDIKLITKNMLTTVIVDDIPAALQMLKEDIERLHPELNIIGTASSVVETAKLLRKQQPDILFLDIMLGDGSGFDVLEIFPNLTSKIIFVTASDEFAIRAFKFAAIDYVLKPYSEEELSTAIEKAKGQIHPNKERLDILKDTLAAPNEKPTKISLHTLDKIIIVSMDEIIRCESDSNNTIFYLKDGQKIFVTKTLKYFADMLKNYQFLRVHQSHLVNLQFIKAFIKTDGGYLLLKDKSTVPVSVRKKVEVMEILSSIHRK</sequence>
<dbReference type="Gene3D" id="3.40.50.2300">
    <property type="match status" value="1"/>
</dbReference>
<feature type="domain" description="Response regulatory" evidence="2">
    <location>
        <begin position="14"/>
        <end position="127"/>
    </location>
</feature>
<dbReference type="SUPFAM" id="SSF52172">
    <property type="entry name" value="CheY-like"/>
    <property type="match status" value="1"/>
</dbReference>
<evidence type="ECO:0000259" key="2">
    <source>
        <dbReference type="PROSITE" id="PS50110"/>
    </source>
</evidence>
<evidence type="ECO:0000256" key="1">
    <source>
        <dbReference type="PROSITE-ProRule" id="PRU00169"/>
    </source>
</evidence>
<evidence type="ECO:0000313" key="5">
    <source>
        <dbReference type="Proteomes" id="UP000002945"/>
    </source>
</evidence>
<feature type="domain" description="HTH LytTR-type" evidence="3">
    <location>
        <begin position="154"/>
        <end position="257"/>
    </location>
</feature>
<dbReference type="PROSITE" id="PS50110">
    <property type="entry name" value="RESPONSE_REGULATORY"/>
    <property type="match status" value="1"/>
</dbReference>
<dbReference type="PANTHER" id="PTHR37299">
    <property type="entry name" value="TRANSCRIPTIONAL REGULATOR-RELATED"/>
    <property type="match status" value="1"/>
</dbReference>
<dbReference type="Proteomes" id="UP000002945">
    <property type="component" value="Unassembled WGS sequence"/>
</dbReference>
<dbReference type="AlphaFoldDB" id="A9DIK2"/>
<dbReference type="eggNOG" id="COG3279">
    <property type="taxonomic scope" value="Bacteria"/>
</dbReference>